<feature type="compositionally biased region" description="Gly residues" evidence="1">
    <location>
        <begin position="1"/>
        <end position="11"/>
    </location>
</feature>
<proteinExistence type="predicted"/>
<dbReference type="RefSeq" id="WP_143142895.1">
    <property type="nucleotide sequence ID" value="NZ_BJZD01000034.1"/>
</dbReference>
<protein>
    <submittedName>
        <fullName evidence="2">Uncharacterized protein</fullName>
    </submittedName>
</protein>
<evidence type="ECO:0000313" key="2">
    <source>
        <dbReference type="EMBL" id="MBT1138214.1"/>
    </source>
</evidence>
<feature type="compositionally biased region" description="Basic and acidic residues" evidence="1">
    <location>
        <begin position="19"/>
        <end position="31"/>
    </location>
</feature>
<evidence type="ECO:0000256" key="1">
    <source>
        <dbReference type="SAM" id="MobiDB-lite"/>
    </source>
</evidence>
<accession>A0ABS5UI01</accession>
<reference evidence="2 3" key="1">
    <citation type="submission" date="2021-01" db="EMBL/GenBank/DDBJ databases">
        <title>High-quality draft genome sequence data of six Lactiplantibacillus plantarum subsp. argentoratensis strains isolated from various Greek sourdoughs.</title>
        <authorList>
            <person name="Syrokou M.K."/>
            <person name="Paramithiotis S."/>
            <person name="Skandamis P.N."/>
            <person name="Drosinos E.H."/>
            <person name="Bosnea L."/>
            <person name="Mataragas M."/>
        </authorList>
    </citation>
    <scope>NUCLEOTIDE SEQUENCE [LARGE SCALE GENOMIC DNA]</scope>
    <source>
        <strain evidence="2 3">LQC 2520</strain>
    </source>
</reference>
<dbReference type="GeneID" id="89669352"/>
<organism evidence="2 3">
    <name type="scientific">Lactiplantibacillus argentoratensis</name>
    <dbReference type="NCBI Taxonomy" id="271881"/>
    <lineage>
        <taxon>Bacteria</taxon>
        <taxon>Bacillati</taxon>
        <taxon>Bacillota</taxon>
        <taxon>Bacilli</taxon>
        <taxon>Lactobacillales</taxon>
        <taxon>Lactobacillaceae</taxon>
        <taxon>Lactiplantibacillus</taxon>
    </lineage>
</organism>
<evidence type="ECO:0000313" key="3">
    <source>
        <dbReference type="Proteomes" id="UP000694640"/>
    </source>
</evidence>
<gene>
    <name evidence="2" type="ORF">JKL17_08725</name>
</gene>
<keyword evidence="3" id="KW-1185">Reference proteome</keyword>
<dbReference type="Proteomes" id="UP000694640">
    <property type="component" value="Unassembled WGS sequence"/>
</dbReference>
<dbReference type="EMBL" id="JAEQMM010000003">
    <property type="protein sequence ID" value="MBT1138214.1"/>
    <property type="molecule type" value="Genomic_DNA"/>
</dbReference>
<comment type="caution">
    <text evidence="2">The sequence shown here is derived from an EMBL/GenBank/DDBJ whole genome shotgun (WGS) entry which is preliminary data.</text>
</comment>
<name>A0ABS5UI01_9LACO</name>
<sequence>MNLQMDGGGDDNGATGIDRGNDKDGADKDGKGGTPFKPFASEKDYDQMTDLKKVDYEKNQLNQAFHLSA</sequence>
<feature type="region of interest" description="Disordered" evidence="1">
    <location>
        <begin position="1"/>
        <end position="45"/>
    </location>
</feature>